<dbReference type="EMBL" id="SNRW01004904">
    <property type="protein sequence ID" value="KAA6386218.1"/>
    <property type="molecule type" value="Genomic_DNA"/>
</dbReference>
<proteinExistence type="predicted"/>
<gene>
    <name evidence="1" type="ORF">EZS28_018256</name>
</gene>
<name>A0A5J4VUE1_9EUKA</name>
<accession>A0A5J4VUE1</accession>
<comment type="caution">
    <text evidence="1">The sequence shown here is derived from an EMBL/GenBank/DDBJ whole genome shotgun (WGS) entry which is preliminary data.</text>
</comment>
<evidence type="ECO:0000313" key="1">
    <source>
        <dbReference type="EMBL" id="KAA6386218.1"/>
    </source>
</evidence>
<evidence type="ECO:0008006" key="3">
    <source>
        <dbReference type="Google" id="ProtNLM"/>
    </source>
</evidence>
<organism evidence="1 2">
    <name type="scientific">Streblomastix strix</name>
    <dbReference type="NCBI Taxonomy" id="222440"/>
    <lineage>
        <taxon>Eukaryota</taxon>
        <taxon>Metamonada</taxon>
        <taxon>Preaxostyla</taxon>
        <taxon>Oxymonadida</taxon>
        <taxon>Streblomastigidae</taxon>
        <taxon>Streblomastix</taxon>
    </lineage>
</organism>
<evidence type="ECO:0000313" key="2">
    <source>
        <dbReference type="Proteomes" id="UP000324800"/>
    </source>
</evidence>
<dbReference type="AlphaFoldDB" id="A0A5J4VUE1"/>
<sequence>MDPLSFVAIAELDKNQQLTIPWIFPSLPAGLTHTFLYSRSFLIDTKQAKYSSSSQTKVISHEPPEFLFSRYSSIWLYTYTFKVDASERQDILLYSDYISITLGSKNFFPERYLLILKSFADQFIQSHGKTTDILSSILNLSTQGSITPSSQPFQSNSKSSDNQLQSQISQQLSLIPLSEAEIRKSYQKTPLLSLIKLFGPHSTLLWHGVITKKNILIKVKKEENELNSDEAGNDGKV</sequence>
<dbReference type="Proteomes" id="UP000324800">
    <property type="component" value="Unassembled WGS sequence"/>
</dbReference>
<feature type="non-terminal residue" evidence="1">
    <location>
        <position position="237"/>
    </location>
</feature>
<reference evidence="1 2" key="1">
    <citation type="submission" date="2019-03" db="EMBL/GenBank/DDBJ databases">
        <title>Single cell metagenomics reveals metabolic interactions within the superorganism composed of flagellate Streblomastix strix and complex community of Bacteroidetes bacteria on its surface.</title>
        <authorList>
            <person name="Treitli S.C."/>
            <person name="Kolisko M."/>
            <person name="Husnik F."/>
            <person name="Keeling P."/>
            <person name="Hampl V."/>
        </authorList>
    </citation>
    <scope>NUCLEOTIDE SEQUENCE [LARGE SCALE GENOMIC DNA]</scope>
    <source>
        <strain evidence="1">ST1C</strain>
    </source>
</reference>
<protein>
    <recommendedName>
        <fullName evidence="3">UDENN domain-containing protein</fullName>
    </recommendedName>
</protein>